<name>E3CW18_9BACT</name>
<dbReference type="Gene3D" id="1.10.3210.10">
    <property type="entry name" value="Hypothetical protein af1432"/>
    <property type="match status" value="1"/>
</dbReference>
<protein>
    <submittedName>
        <fullName evidence="4">Metal dependent phosphohydrolase</fullName>
    </submittedName>
</protein>
<keyword evidence="1" id="KW-1133">Transmembrane helix</keyword>
<dbReference type="SUPFAM" id="SSF109604">
    <property type="entry name" value="HD-domain/PDEase-like"/>
    <property type="match status" value="1"/>
</dbReference>
<dbReference type="PROSITE" id="PS51831">
    <property type="entry name" value="HD"/>
    <property type="match status" value="1"/>
</dbReference>
<organism evidence="4 5">
    <name type="scientific">Aminomonas paucivorans DSM 12260</name>
    <dbReference type="NCBI Taxonomy" id="584708"/>
    <lineage>
        <taxon>Bacteria</taxon>
        <taxon>Thermotogati</taxon>
        <taxon>Synergistota</taxon>
        <taxon>Synergistia</taxon>
        <taxon>Synergistales</taxon>
        <taxon>Synergistaceae</taxon>
        <taxon>Aminomonas</taxon>
    </lineage>
</organism>
<dbReference type="HOGENOM" id="CLU_000445_92_13_0"/>
<evidence type="ECO:0000256" key="1">
    <source>
        <dbReference type="SAM" id="Phobius"/>
    </source>
</evidence>
<dbReference type="PROSITE" id="PS51832">
    <property type="entry name" value="HD_GYP"/>
    <property type="match status" value="1"/>
</dbReference>
<dbReference type="InterPro" id="IPR006675">
    <property type="entry name" value="HDIG_dom"/>
</dbReference>
<feature type="domain" description="HD" evidence="2">
    <location>
        <begin position="309"/>
        <end position="431"/>
    </location>
</feature>
<dbReference type="eggNOG" id="COG3437">
    <property type="taxonomic scope" value="Bacteria"/>
</dbReference>
<feature type="domain" description="HD-GYP" evidence="3">
    <location>
        <begin position="287"/>
        <end position="482"/>
    </location>
</feature>
<dbReference type="EMBL" id="CM001022">
    <property type="protein sequence ID" value="EFQ24273.1"/>
    <property type="molecule type" value="Genomic_DNA"/>
</dbReference>
<accession>E3CW18</accession>
<keyword evidence="1" id="KW-0812">Transmembrane</keyword>
<keyword evidence="5" id="KW-1185">Reference proteome</keyword>
<dbReference type="STRING" id="584708.Apau_1859"/>
<dbReference type="RefSeq" id="WP_006301505.1">
    <property type="nucleotide sequence ID" value="NZ_CM001022.1"/>
</dbReference>
<keyword evidence="4" id="KW-0378">Hydrolase</keyword>
<dbReference type="Gene3D" id="3.30.450.40">
    <property type="match status" value="1"/>
</dbReference>
<dbReference type="Pfam" id="PF13185">
    <property type="entry name" value="GAF_2"/>
    <property type="match status" value="1"/>
</dbReference>
<dbReference type="InterPro" id="IPR003018">
    <property type="entry name" value="GAF"/>
</dbReference>
<feature type="transmembrane region" description="Helical" evidence="1">
    <location>
        <begin position="42"/>
        <end position="61"/>
    </location>
</feature>
<evidence type="ECO:0000259" key="2">
    <source>
        <dbReference type="PROSITE" id="PS51831"/>
    </source>
</evidence>
<dbReference type="Proteomes" id="UP000005096">
    <property type="component" value="Chromosome"/>
</dbReference>
<dbReference type="AlphaFoldDB" id="E3CW18"/>
<dbReference type="OrthoDB" id="5162at2"/>
<dbReference type="InterPro" id="IPR003607">
    <property type="entry name" value="HD/PDEase_dom"/>
</dbReference>
<dbReference type="InterPro" id="IPR006674">
    <property type="entry name" value="HD_domain"/>
</dbReference>
<evidence type="ECO:0000313" key="4">
    <source>
        <dbReference type="EMBL" id="EFQ24273.1"/>
    </source>
</evidence>
<dbReference type="NCBIfam" id="TIGR00277">
    <property type="entry name" value="HDIG"/>
    <property type="match status" value="1"/>
</dbReference>
<dbReference type="PANTHER" id="PTHR43155">
    <property type="entry name" value="CYCLIC DI-GMP PHOSPHODIESTERASE PA4108-RELATED"/>
    <property type="match status" value="1"/>
</dbReference>
<sequence>MSLSRGPFLSLRGCWTLVWLACFLGAALPALAAFRAQDPRLLWLWVPSGALLYLLGSRCIVRPTKELLTWAQTPLDAAPPTFPRLHLLSVELVDHTQNLVSLVQQLWANEESLRDQYEQITRRERQIDALFRAARILGEGQEPSVWFRLLGSFLGERFDLLGADLYLHDPRQNRLVRRACWARAQDLYDDMEVLPLTGISSVCTQAFRTGEIQNVGTVESCPFYLPGNDTTRSQLSLPLYHWGKPLGVLNLESATPNAFPEEDSLFYQGLAELTSQEMDNLLHHEGQQAHIVQALTGLARAVELRDPYTGQHQERVAGLAVQLGENLGLPWPQVQDLKTAALLHDIGKIGIADTLLLKPAGLNPQEFQQVRTHAEKGAELLQNLRFLENCLAGVRHHHERWDGNGYPDGLRGEDIPLMARIIALADSYDAMTTQRVYRTPRTPKEALSEIRRCAGKQFDPRLARQFCSLMESQSAPHPHGVFS</sequence>
<dbReference type="CDD" id="cd00077">
    <property type="entry name" value="HDc"/>
    <property type="match status" value="1"/>
</dbReference>
<keyword evidence="1" id="KW-0472">Membrane</keyword>
<dbReference type="InterPro" id="IPR029016">
    <property type="entry name" value="GAF-like_dom_sf"/>
</dbReference>
<dbReference type="InterPro" id="IPR037522">
    <property type="entry name" value="HD_GYP_dom"/>
</dbReference>
<dbReference type="PANTHER" id="PTHR43155:SF2">
    <property type="entry name" value="CYCLIC DI-GMP PHOSPHODIESTERASE PA4108"/>
    <property type="match status" value="1"/>
</dbReference>
<proteinExistence type="predicted"/>
<dbReference type="PaxDb" id="584708-Apau_1859"/>
<gene>
    <name evidence="4" type="ORF">Apau_1859</name>
</gene>
<dbReference type="Pfam" id="PF13487">
    <property type="entry name" value="HD_5"/>
    <property type="match status" value="1"/>
</dbReference>
<dbReference type="SMART" id="SM00471">
    <property type="entry name" value="HDc"/>
    <property type="match status" value="1"/>
</dbReference>
<reference evidence="4 5" key="1">
    <citation type="journal article" date="2010" name="Stand. Genomic Sci.">
        <title>Non-contiguous finished genome sequence of Aminomonas paucivorans type strain (GLU-3).</title>
        <authorList>
            <person name="Pitluck S."/>
            <person name="Yasawong M."/>
            <person name="Held B."/>
            <person name="Lapidus A."/>
            <person name="Nolan M."/>
            <person name="Copeland A."/>
            <person name="Lucas S."/>
            <person name="Del Rio T.G."/>
            <person name="Tice H."/>
            <person name="Cheng J.F."/>
            <person name="Chertkov O."/>
            <person name="Goodwin L."/>
            <person name="Tapia R."/>
            <person name="Han C."/>
            <person name="Liolios K."/>
            <person name="Ivanova N."/>
            <person name="Mavromatis K."/>
            <person name="Ovchinnikova G."/>
            <person name="Pati A."/>
            <person name="Chen A."/>
            <person name="Palaniappan K."/>
            <person name="Land M."/>
            <person name="Hauser L."/>
            <person name="Chang Y.J."/>
            <person name="Jeffries C.D."/>
            <person name="Pukall R."/>
            <person name="Spring S."/>
            <person name="Rohde M."/>
            <person name="Sikorski J."/>
            <person name="Goker M."/>
            <person name="Woyke T."/>
            <person name="Bristow J."/>
            <person name="Eisen J.A."/>
            <person name="Markowitz V."/>
            <person name="Hugenholtz P."/>
            <person name="Kyrpides N.C."/>
            <person name="Klenk H.P."/>
        </authorList>
    </citation>
    <scope>NUCLEOTIDE SEQUENCE [LARGE SCALE GENOMIC DNA]</scope>
    <source>
        <strain evidence="4 5">DSM 12260</strain>
    </source>
</reference>
<dbReference type="GO" id="GO:0016787">
    <property type="term" value="F:hydrolase activity"/>
    <property type="evidence" value="ECO:0007669"/>
    <property type="project" value="UniProtKB-KW"/>
</dbReference>
<evidence type="ECO:0000313" key="5">
    <source>
        <dbReference type="Proteomes" id="UP000005096"/>
    </source>
</evidence>
<evidence type="ECO:0000259" key="3">
    <source>
        <dbReference type="PROSITE" id="PS51832"/>
    </source>
</evidence>
<dbReference type="SUPFAM" id="SSF55781">
    <property type="entry name" value="GAF domain-like"/>
    <property type="match status" value="1"/>
</dbReference>